<feature type="binding site" evidence="3">
    <location>
        <position position="161"/>
    </location>
    <ligand>
        <name>Cu cation</name>
        <dbReference type="ChEBI" id="CHEBI:23378"/>
    </ligand>
</feature>
<dbReference type="InterPro" id="IPR003782">
    <property type="entry name" value="SCO1/SenC"/>
</dbReference>
<dbReference type="PANTHER" id="PTHR12151">
    <property type="entry name" value="ELECTRON TRANSPORT PROTIN SCO1/SENC FAMILY MEMBER"/>
    <property type="match status" value="1"/>
</dbReference>
<dbReference type="GO" id="GO:0046872">
    <property type="term" value="F:metal ion binding"/>
    <property type="evidence" value="ECO:0007669"/>
    <property type="project" value="UniProtKB-KW"/>
</dbReference>
<gene>
    <name evidence="6" type="ORF">SAMN05421540_106158</name>
</gene>
<keyword evidence="2 3" id="KW-0186">Copper</keyword>
<feature type="domain" description="Thioredoxin" evidence="5">
    <location>
        <begin position="17"/>
        <end position="198"/>
    </location>
</feature>
<dbReference type="InterPro" id="IPR013766">
    <property type="entry name" value="Thioredoxin_domain"/>
</dbReference>
<dbReference type="Gene3D" id="3.40.30.10">
    <property type="entry name" value="Glutaredoxin"/>
    <property type="match status" value="1"/>
</dbReference>
<evidence type="ECO:0000313" key="7">
    <source>
        <dbReference type="Proteomes" id="UP000198820"/>
    </source>
</evidence>
<dbReference type="Proteomes" id="UP000198820">
    <property type="component" value="Unassembled WGS sequence"/>
</dbReference>
<proteinExistence type="inferred from homology"/>
<protein>
    <submittedName>
        <fullName evidence="6">Protein SCO1/2</fullName>
    </submittedName>
</protein>
<dbReference type="RefSeq" id="WP_093244347.1">
    <property type="nucleotide sequence ID" value="NZ_FNQF01000006.1"/>
</dbReference>
<feature type="disulfide bond" description="Redox-active" evidence="4">
    <location>
        <begin position="73"/>
        <end position="77"/>
    </location>
</feature>
<sequence length="199" mass="22832">MKKYAWILLLIIALSCKEKQEKLPVLGNPEIKDGETVYPKIKDFSFTNQDSLIITNSTFEGKAYVADFIFLSCPTICPIMHTHMKSVYQHYKDNPDISFLSHTIDPDRDTVKRLKNFSERQEIDGNWHFVTGNRDSIMNIAIESYFTTAYPDSNEPDGFVHGGGFLLIDKNRHIRGVYDGTDPIDIARLIDDIKILLKE</sequence>
<evidence type="ECO:0000313" key="6">
    <source>
        <dbReference type="EMBL" id="SEA51483.1"/>
    </source>
</evidence>
<dbReference type="PANTHER" id="PTHR12151:SF25">
    <property type="entry name" value="LINALOOL DEHYDRATASE_ISOMERASE DOMAIN-CONTAINING PROTEIN"/>
    <property type="match status" value="1"/>
</dbReference>
<feature type="binding site" evidence="3">
    <location>
        <position position="73"/>
    </location>
    <ligand>
        <name>Cu cation</name>
        <dbReference type="ChEBI" id="CHEBI:23378"/>
    </ligand>
</feature>
<reference evidence="6 7" key="1">
    <citation type="submission" date="2016-10" db="EMBL/GenBank/DDBJ databases">
        <authorList>
            <person name="de Groot N.N."/>
        </authorList>
    </citation>
    <scope>NUCLEOTIDE SEQUENCE [LARGE SCALE GENOMIC DNA]</scope>
    <source>
        <strain evidence="6 7">DSM 23581</strain>
    </source>
</reference>
<evidence type="ECO:0000256" key="3">
    <source>
        <dbReference type="PIRSR" id="PIRSR603782-1"/>
    </source>
</evidence>
<organism evidence="6 7">
    <name type="scientific">Psychroflexus halocasei</name>
    <dbReference type="NCBI Taxonomy" id="908615"/>
    <lineage>
        <taxon>Bacteria</taxon>
        <taxon>Pseudomonadati</taxon>
        <taxon>Bacteroidota</taxon>
        <taxon>Flavobacteriia</taxon>
        <taxon>Flavobacteriales</taxon>
        <taxon>Flavobacteriaceae</taxon>
        <taxon>Psychroflexus</taxon>
    </lineage>
</organism>
<evidence type="ECO:0000256" key="4">
    <source>
        <dbReference type="PIRSR" id="PIRSR603782-2"/>
    </source>
</evidence>
<dbReference type="CDD" id="cd02968">
    <property type="entry name" value="SCO"/>
    <property type="match status" value="1"/>
</dbReference>
<accession>A0A1H4BTQ2</accession>
<evidence type="ECO:0000259" key="5">
    <source>
        <dbReference type="PROSITE" id="PS51352"/>
    </source>
</evidence>
<evidence type="ECO:0000256" key="1">
    <source>
        <dbReference type="ARBA" id="ARBA00010996"/>
    </source>
</evidence>
<dbReference type="Pfam" id="PF02630">
    <property type="entry name" value="SCO1-SenC"/>
    <property type="match status" value="1"/>
</dbReference>
<dbReference type="EMBL" id="FNQF01000006">
    <property type="protein sequence ID" value="SEA51483.1"/>
    <property type="molecule type" value="Genomic_DNA"/>
</dbReference>
<keyword evidence="3" id="KW-0479">Metal-binding</keyword>
<keyword evidence="7" id="KW-1185">Reference proteome</keyword>
<feature type="binding site" evidence="3">
    <location>
        <position position="77"/>
    </location>
    <ligand>
        <name>Cu cation</name>
        <dbReference type="ChEBI" id="CHEBI:23378"/>
    </ligand>
</feature>
<dbReference type="AlphaFoldDB" id="A0A1H4BTQ2"/>
<keyword evidence="4" id="KW-1015">Disulfide bond</keyword>
<comment type="similarity">
    <text evidence="1">Belongs to the SCO1/2 family.</text>
</comment>
<dbReference type="STRING" id="908615.SAMN05421540_106158"/>
<dbReference type="PROSITE" id="PS51257">
    <property type="entry name" value="PROKAR_LIPOPROTEIN"/>
    <property type="match status" value="1"/>
</dbReference>
<name>A0A1H4BTQ2_9FLAO</name>
<dbReference type="InterPro" id="IPR036249">
    <property type="entry name" value="Thioredoxin-like_sf"/>
</dbReference>
<dbReference type="SUPFAM" id="SSF52833">
    <property type="entry name" value="Thioredoxin-like"/>
    <property type="match status" value="1"/>
</dbReference>
<dbReference type="PROSITE" id="PS51352">
    <property type="entry name" value="THIOREDOXIN_2"/>
    <property type="match status" value="1"/>
</dbReference>
<evidence type="ECO:0000256" key="2">
    <source>
        <dbReference type="ARBA" id="ARBA00023008"/>
    </source>
</evidence>